<feature type="domain" description="MIP18 family-like" evidence="3">
    <location>
        <begin position="35"/>
        <end position="104"/>
    </location>
</feature>
<dbReference type="AlphaFoldDB" id="A0A7S0VS23"/>
<evidence type="ECO:0000256" key="2">
    <source>
        <dbReference type="ARBA" id="ARBA00022829"/>
    </source>
</evidence>
<reference evidence="4" key="1">
    <citation type="submission" date="2021-01" db="EMBL/GenBank/DDBJ databases">
        <authorList>
            <person name="Corre E."/>
            <person name="Pelletier E."/>
            <person name="Niang G."/>
            <person name="Scheremetjew M."/>
            <person name="Finn R."/>
            <person name="Kale V."/>
            <person name="Holt S."/>
            <person name="Cochrane G."/>
            <person name="Meng A."/>
            <person name="Brown T."/>
            <person name="Cohen L."/>
        </authorList>
    </citation>
    <scope>NUCLEOTIDE SEQUENCE</scope>
    <source>
        <strain evidence="4">SAG 63-3</strain>
    </source>
</reference>
<organism evidence="4">
    <name type="scientific">Polytomella parva</name>
    <dbReference type="NCBI Taxonomy" id="51329"/>
    <lineage>
        <taxon>Eukaryota</taxon>
        <taxon>Viridiplantae</taxon>
        <taxon>Chlorophyta</taxon>
        <taxon>core chlorophytes</taxon>
        <taxon>Chlorophyceae</taxon>
        <taxon>CS clade</taxon>
        <taxon>Chlamydomonadales</taxon>
        <taxon>Chlamydomonadaceae</taxon>
        <taxon>Polytomella</taxon>
    </lineage>
</organism>
<dbReference type="FunFam" id="3.30.300.130:FF:000005">
    <property type="entry name" value="Mitotic spindle-associated mmxd complex subunit"/>
    <property type="match status" value="1"/>
</dbReference>
<comment type="similarity">
    <text evidence="1">Belongs to the MIP18 family.</text>
</comment>
<dbReference type="GO" id="GO:0007059">
    <property type="term" value="P:chromosome segregation"/>
    <property type="evidence" value="ECO:0007669"/>
    <property type="project" value="UniProtKB-KW"/>
</dbReference>
<dbReference type="EMBL" id="HBFM01034290">
    <property type="protein sequence ID" value="CAD8793350.1"/>
    <property type="molecule type" value="Transcribed_RNA"/>
</dbReference>
<dbReference type="GO" id="GO:0140535">
    <property type="term" value="C:intracellular protein-containing complex"/>
    <property type="evidence" value="ECO:0007669"/>
    <property type="project" value="UniProtKB-ARBA"/>
</dbReference>
<evidence type="ECO:0000259" key="3">
    <source>
        <dbReference type="Pfam" id="PF01883"/>
    </source>
</evidence>
<gene>
    <name evidence="4" type="ORF">PPAR00522_LOCUS22326</name>
</gene>
<accession>A0A7S0VS23</accession>
<dbReference type="GO" id="GO:0051604">
    <property type="term" value="P:protein maturation"/>
    <property type="evidence" value="ECO:0007669"/>
    <property type="project" value="InterPro"/>
</dbReference>
<proteinExistence type="inferred from homology"/>
<dbReference type="Pfam" id="PF01883">
    <property type="entry name" value="FeS_assembly_P"/>
    <property type="match status" value="1"/>
</dbReference>
<dbReference type="InterPro" id="IPR039796">
    <property type="entry name" value="MIP18"/>
</dbReference>
<protein>
    <recommendedName>
        <fullName evidence="3">MIP18 family-like domain-containing protein</fullName>
    </recommendedName>
</protein>
<dbReference type="PANTHER" id="PTHR12377:SF2">
    <property type="entry name" value="CYTOSOLIC IRON-SULFUR ASSEMBLY COMPONENT 2A"/>
    <property type="match status" value="1"/>
</dbReference>
<keyword evidence="2" id="KW-0159">Chromosome partition</keyword>
<sequence>MQLLNPNPTVYSRGEDVIRAARDNSKLDGSYDALDIYELLRDITDPEHPYTLEQLKVVSLELIKVDNEKKRISLFFTPTVPHCSMATLIGLSIRVKLQQSIPQSYKIDINVREVFSFCS</sequence>
<evidence type="ECO:0000313" key="4">
    <source>
        <dbReference type="EMBL" id="CAD8793350.1"/>
    </source>
</evidence>
<dbReference type="Gene3D" id="3.30.300.130">
    <property type="entry name" value="Fe-S cluster assembly (FSCA)"/>
    <property type="match status" value="1"/>
</dbReference>
<dbReference type="GO" id="GO:1990229">
    <property type="term" value="C:iron-sulfur cluster assembly complex"/>
    <property type="evidence" value="ECO:0007669"/>
    <property type="project" value="UniProtKB-ARBA"/>
</dbReference>
<dbReference type="PANTHER" id="PTHR12377">
    <property type="entry name" value="CYTOSOLIC IRON-SULFUR ASSEMBLY COMPONENT 2B-RELATED"/>
    <property type="match status" value="1"/>
</dbReference>
<evidence type="ECO:0000256" key="1">
    <source>
        <dbReference type="ARBA" id="ARBA00010381"/>
    </source>
</evidence>
<dbReference type="InterPro" id="IPR002744">
    <property type="entry name" value="MIP18-like"/>
</dbReference>
<name>A0A7S0VS23_9CHLO</name>
<dbReference type="InterPro" id="IPR034904">
    <property type="entry name" value="FSCA_dom_sf"/>
</dbReference>
<dbReference type="SUPFAM" id="SSF117916">
    <property type="entry name" value="Fe-S cluster assembly (FSCA) domain-like"/>
    <property type="match status" value="1"/>
</dbReference>